<evidence type="ECO:0000256" key="5">
    <source>
        <dbReference type="ARBA" id="ARBA00012109"/>
    </source>
</evidence>
<dbReference type="AlphaFoldDB" id="A0A194Q6S4"/>
<dbReference type="FunFam" id="1.10.630.10:FF:000042">
    <property type="entry name" value="Cytochrome P450"/>
    <property type="match status" value="1"/>
</dbReference>
<evidence type="ECO:0000256" key="18">
    <source>
        <dbReference type="SAM" id="Phobius"/>
    </source>
</evidence>
<feature type="region of interest" description="Disordered" evidence="17">
    <location>
        <begin position="1"/>
        <end position="30"/>
    </location>
</feature>
<dbReference type="EC" id="1.14.14.1" evidence="5"/>
<evidence type="ECO:0000256" key="3">
    <source>
        <dbReference type="ARBA" id="ARBA00004406"/>
    </source>
</evidence>
<keyword evidence="18" id="KW-0812">Transmembrane</keyword>
<keyword evidence="10 16" id="KW-0560">Oxidoreductase</keyword>
<protein>
    <recommendedName>
        <fullName evidence="5">unspecific monooxygenase</fullName>
        <ecNumber evidence="5">1.14.14.1</ecNumber>
    </recommendedName>
</protein>
<dbReference type="InterPro" id="IPR017972">
    <property type="entry name" value="Cyt_P450_CS"/>
</dbReference>
<evidence type="ECO:0000256" key="16">
    <source>
        <dbReference type="RuleBase" id="RU000461"/>
    </source>
</evidence>
<keyword evidence="20" id="KW-1185">Reference proteome</keyword>
<dbReference type="InterPro" id="IPR001128">
    <property type="entry name" value="Cyt_P450"/>
</dbReference>
<name>A0A194Q6S4_PAPXU</name>
<evidence type="ECO:0000256" key="15">
    <source>
        <dbReference type="PIRSR" id="PIRSR602401-1"/>
    </source>
</evidence>
<dbReference type="Pfam" id="PF00067">
    <property type="entry name" value="p450"/>
    <property type="match status" value="1"/>
</dbReference>
<feature type="transmembrane region" description="Helical" evidence="18">
    <location>
        <begin position="54"/>
        <end position="74"/>
    </location>
</feature>
<evidence type="ECO:0000256" key="8">
    <source>
        <dbReference type="ARBA" id="ARBA00022824"/>
    </source>
</evidence>
<evidence type="ECO:0000256" key="13">
    <source>
        <dbReference type="ARBA" id="ARBA00023136"/>
    </source>
</evidence>
<evidence type="ECO:0000256" key="12">
    <source>
        <dbReference type="ARBA" id="ARBA00023033"/>
    </source>
</evidence>
<dbReference type="Proteomes" id="UP000053268">
    <property type="component" value="Unassembled WGS sequence"/>
</dbReference>
<dbReference type="GO" id="GO:0005506">
    <property type="term" value="F:iron ion binding"/>
    <property type="evidence" value="ECO:0007669"/>
    <property type="project" value="InterPro"/>
</dbReference>
<dbReference type="PRINTS" id="PR00385">
    <property type="entry name" value="P450"/>
</dbReference>
<evidence type="ECO:0000256" key="4">
    <source>
        <dbReference type="ARBA" id="ARBA00010617"/>
    </source>
</evidence>
<evidence type="ECO:0000256" key="11">
    <source>
        <dbReference type="ARBA" id="ARBA00023004"/>
    </source>
</evidence>
<dbReference type="PROSITE" id="PS00086">
    <property type="entry name" value="CYTOCHROME_P450"/>
    <property type="match status" value="1"/>
</dbReference>
<dbReference type="GO" id="GO:0020037">
    <property type="term" value="F:heme binding"/>
    <property type="evidence" value="ECO:0007669"/>
    <property type="project" value="InterPro"/>
</dbReference>
<accession>A0A194Q6S4</accession>
<evidence type="ECO:0000313" key="20">
    <source>
        <dbReference type="Proteomes" id="UP000053268"/>
    </source>
</evidence>
<evidence type="ECO:0000313" key="19">
    <source>
        <dbReference type="EMBL" id="KPJ01238.1"/>
    </source>
</evidence>
<keyword evidence="8" id="KW-0256">Endoplasmic reticulum</keyword>
<organism evidence="19 20">
    <name type="scientific">Papilio xuthus</name>
    <name type="common">Asian swallowtail butterfly</name>
    <dbReference type="NCBI Taxonomy" id="66420"/>
    <lineage>
        <taxon>Eukaryota</taxon>
        <taxon>Metazoa</taxon>
        <taxon>Ecdysozoa</taxon>
        <taxon>Arthropoda</taxon>
        <taxon>Hexapoda</taxon>
        <taxon>Insecta</taxon>
        <taxon>Pterygota</taxon>
        <taxon>Neoptera</taxon>
        <taxon>Endopterygota</taxon>
        <taxon>Lepidoptera</taxon>
        <taxon>Glossata</taxon>
        <taxon>Ditrysia</taxon>
        <taxon>Papilionoidea</taxon>
        <taxon>Papilionidae</taxon>
        <taxon>Papilioninae</taxon>
        <taxon>Papilio</taxon>
    </lineage>
</organism>
<evidence type="ECO:0000256" key="6">
    <source>
        <dbReference type="ARBA" id="ARBA00022617"/>
    </source>
</evidence>
<evidence type="ECO:0000256" key="14">
    <source>
        <dbReference type="ARBA" id="ARBA00047827"/>
    </source>
</evidence>
<keyword evidence="13 18" id="KW-0472">Membrane</keyword>
<keyword evidence="18" id="KW-1133">Transmembrane helix</keyword>
<comment type="similarity">
    <text evidence="4 16">Belongs to the cytochrome P450 family.</text>
</comment>
<dbReference type="InterPro" id="IPR050476">
    <property type="entry name" value="Insect_CytP450_Detox"/>
</dbReference>
<keyword evidence="12 16" id="KW-0503">Monooxygenase</keyword>
<dbReference type="CDD" id="cd11056">
    <property type="entry name" value="CYP6-like"/>
    <property type="match status" value="1"/>
</dbReference>
<evidence type="ECO:0000256" key="7">
    <source>
        <dbReference type="ARBA" id="ARBA00022723"/>
    </source>
</evidence>
<proteinExistence type="inferred from homology"/>
<dbReference type="PRINTS" id="PR00463">
    <property type="entry name" value="EP450I"/>
</dbReference>
<keyword evidence="9" id="KW-0492">Microsome</keyword>
<dbReference type="SUPFAM" id="SSF48264">
    <property type="entry name" value="Cytochrome P450"/>
    <property type="match status" value="1"/>
</dbReference>
<dbReference type="PANTHER" id="PTHR24292">
    <property type="entry name" value="CYTOCHROME P450"/>
    <property type="match status" value="1"/>
</dbReference>
<comment type="catalytic activity">
    <reaction evidence="14">
        <text>an organic molecule + reduced [NADPH--hemoprotein reductase] + O2 = an alcohol + oxidized [NADPH--hemoprotein reductase] + H2O + H(+)</text>
        <dbReference type="Rhea" id="RHEA:17149"/>
        <dbReference type="Rhea" id="RHEA-COMP:11964"/>
        <dbReference type="Rhea" id="RHEA-COMP:11965"/>
        <dbReference type="ChEBI" id="CHEBI:15377"/>
        <dbReference type="ChEBI" id="CHEBI:15378"/>
        <dbReference type="ChEBI" id="CHEBI:15379"/>
        <dbReference type="ChEBI" id="CHEBI:30879"/>
        <dbReference type="ChEBI" id="CHEBI:57618"/>
        <dbReference type="ChEBI" id="CHEBI:58210"/>
        <dbReference type="ChEBI" id="CHEBI:142491"/>
        <dbReference type="EC" id="1.14.14.1"/>
    </reaction>
</comment>
<evidence type="ECO:0000256" key="17">
    <source>
        <dbReference type="SAM" id="MobiDB-lite"/>
    </source>
</evidence>
<dbReference type="PANTHER" id="PTHR24292:SF104">
    <property type="entry name" value="CYTOCHROME P450 308A1-RELATED"/>
    <property type="match status" value="1"/>
</dbReference>
<dbReference type="InterPro" id="IPR036396">
    <property type="entry name" value="Cyt_P450_sf"/>
</dbReference>
<keyword evidence="6 15" id="KW-0349">Heme</keyword>
<evidence type="ECO:0000256" key="2">
    <source>
        <dbReference type="ARBA" id="ARBA00004174"/>
    </source>
</evidence>
<dbReference type="STRING" id="66420.A0A194Q6S4"/>
<evidence type="ECO:0000256" key="9">
    <source>
        <dbReference type="ARBA" id="ARBA00022848"/>
    </source>
</evidence>
<dbReference type="EMBL" id="KQ459386">
    <property type="protein sequence ID" value="KPJ01238.1"/>
    <property type="molecule type" value="Genomic_DNA"/>
</dbReference>
<comment type="cofactor">
    <cofactor evidence="1 15">
        <name>heme</name>
        <dbReference type="ChEBI" id="CHEBI:30413"/>
    </cofactor>
</comment>
<feature type="compositionally biased region" description="Basic and acidic residues" evidence="17">
    <location>
        <begin position="9"/>
        <end position="21"/>
    </location>
</feature>
<reference evidence="19 20" key="1">
    <citation type="journal article" date="2015" name="Nat. Commun.">
        <title>Outbred genome sequencing and CRISPR/Cas9 gene editing in butterflies.</title>
        <authorList>
            <person name="Li X."/>
            <person name="Fan D."/>
            <person name="Zhang W."/>
            <person name="Liu G."/>
            <person name="Zhang L."/>
            <person name="Zhao L."/>
            <person name="Fang X."/>
            <person name="Chen L."/>
            <person name="Dong Y."/>
            <person name="Chen Y."/>
            <person name="Ding Y."/>
            <person name="Zhao R."/>
            <person name="Feng M."/>
            <person name="Zhu Y."/>
            <person name="Feng Y."/>
            <person name="Jiang X."/>
            <person name="Zhu D."/>
            <person name="Xiang H."/>
            <person name="Feng X."/>
            <person name="Li S."/>
            <person name="Wang J."/>
            <person name="Zhang G."/>
            <person name="Kronforst M.R."/>
            <person name="Wang W."/>
        </authorList>
    </citation>
    <scope>NUCLEOTIDE SEQUENCE [LARGE SCALE GENOMIC DNA]</scope>
    <source>
        <strain evidence="19">Ya'a_city_454_Px</strain>
        <tissue evidence="19">Whole body</tissue>
    </source>
</reference>
<dbReference type="InterPro" id="IPR002401">
    <property type="entry name" value="Cyt_P450_E_grp-I"/>
</dbReference>
<keyword evidence="7 15" id="KW-0479">Metal-binding</keyword>
<dbReference type="Gene3D" id="1.10.630.10">
    <property type="entry name" value="Cytochrome P450"/>
    <property type="match status" value="1"/>
</dbReference>
<dbReference type="GO" id="GO:0016712">
    <property type="term" value="F:oxidoreductase activity, acting on paired donors, with incorporation or reduction of molecular oxygen, reduced flavin or flavoprotein as one donor, and incorporation of one atom of oxygen"/>
    <property type="evidence" value="ECO:0007669"/>
    <property type="project" value="UniProtKB-EC"/>
</dbReference>
<gene>
    <name evidence="19" type="ORF">RR46_03109</name>
</gene>
<evidence type="ECO:0000256" key="1">
    <source>
        <dbReference type="ARBA" id="ARBA00001971"/>
    </source>
</evidence>
<comment type="subcellular location">
    <subcellularLocation>
        <location evidence="3">Endoplasmic reticulum membrane</location>
        <topology evidence="3">Peripheral membrane protein</topology>
    </subcellularLocation>
    <subcellularLocation>
        <location evidence="2">Microsome membrane</location>
        <topology evidence="2">Peripheral membrane protein</topology>
    </subcellularLocation>
</comment>
<evidence type="ECO:0000256" key="10">
    <source>
        <dbReference type="ARBA" id="ARBA00023002"/>
    </source>
</evidence>
<sequence>MLTPARRLSRAERGGAERGGAERGAATVATTRATDSHRGVSFSFDNKSQLRATVMAYAYLALAAAACYLLYRYVTRNFSYWEQRNVNGPRPVPLFGSLQASALRKRNIAVVFRDIYNQFPNDKVVGMYRMTTPCLLVRDLDIAKAILIKDFDYFSDRGVSFSERGLGNNLFHADTDIWRVLRNRFTPIFTSTKLKNMVYLMEQGGDRFVEYLQGLCAERQEQELHPLIQRYTVATISACAFGLDFDTIADKMHVLQKLDDIIFSPSFIDEVDMMFPGVLKKFNMDIFPKEISDFFDSLVTKVVTQRNGKPTSRRDFMDLILELRQQREIQGPKRSSEEQQRTLELTDDIIAAQAFVFYAGGYETSASTMSFMLYELARNPDVQERVIQEVDEVMMKYDGKLTFEALNELKYMEQVFDETLRLYPIVDPLQRRAQQDYQILGTDVTVKKGQMVFVSAGGIHRDAQYYPDPDRFDPDRFSPENASKRHPCAYMPFGVGPRNCIGMRFAKIQSRTCLAKIFSSFRVSGTREVMQDVRFVPRRFILGSAPLKINIIPRKL</sequence>
<dbReference type="GO" id="GO:0005789">
    <property type="term" value="C:endoplasmic reticulum membrane"/>
    <property type="evidence" value="ECO:0007669"/>
    <property type="project" value="UniProtKB-SubCell"/>
</dbReference>
<feature type="binding site" description="axial binding residue" evidence="15">
    <location>
        <position position="500"/>
    </location>
    <ligand>
        <name>heme</name>
        <dbReference type="ChEBI" id="CHEBI:30413"/>
    </ligand>
    <ligandPart>
        <name>Fe</name>
        <dbReference type="ChEBI" id="CHEBI:18248"/>
    </ligandPart>
</feature>
<keyword evidence="11 15" id="KW-0408">Iron</keyword>